<comment type="caution">
    <text evidence="1">The sequence shown here is derived from an EMBL/GenBank/DDBJ whole genome shotgun (WGS) entry which is preliminary data.</text>
</comment>
<protein>
    <submittedName>
        <fullName evidence="1">Uncharacterized protein</fullName>
    </submittedName>
</protein>
<proteinExistence type="predicted"/>
<accession>A0A3N8ZT21</accession>
<organism evidence="1 2">
    <name type="scientific">Burkholderia cenocepacia</name>
    <dbReference type="NCBI Taxonomy" id="95486"/>
    <lineage>
        <taxon>Bacteria</taxon>
        <taxon>Pseudomonadati</taxon>
        <taxon>Pseudomonadota</taxon>
        <taxon>Betaproteobacteria</taxon>
        <taxon>Burkholderiales</taxon>
        <taxon>Burkholderiaceae</taxon>
        <taxon>Burkholderia</taxon>
        <taxon>Burkholderia cepacia complex</taxon>
    </lineage>
</organism>
<evidence type="ECO:0000313" key="2">
    <source>
        <dbReference type="Proteomes" id="UP000272140"/>
    </source>
</evidence>
<gene>
    <name evidence="1" type="ORF">EGT41_05570</name>
</gene>
<dbReference type="Proteomes" id="UP000272140">
    <property type="component" value="Unassembled WGS sequence"/>
</dbReference>
<dbReference type="EMBL" id="RKIO01000002">
    <property type="protein sequence ID" value="RSC14964.1"/>
    <property type="molecule type" value="Genomic_DNA"/>
</dbReference>
<name>A0A3N8ZT21_9BURK</name>
<reference evidence="2" key="1">
    <citation type="submission" date="2018-11" db="EMBL/GenBank/DDBJ databases">
        <title>FDA dAtabase for Regulatory Grade micrObial Sequences (FDA-ARGOS): Supporting development and validation of Infectious Disease Dx tests.</title>
        <authorList>
            <person name="Goldberg B."/>
            <person name="Campos J."/>
            <person name="Tallon L."/>
            <person name="Sadzewicz L."/>
            <person name="Zhao X."/>
            <person name="Vavikolanu K."/>
            <person name="Mehta A."/>
            <person name="Aluvathingal J."/>
            <person name="Nadendla S."/>
            <person name="Geyer C."/>
            <person name="Nandy P."/>
            <person name="Yan Y."/>
            <person name="Sichtig H."/>
        </authorList>
    </citation>
    <scope>NUCLEOTIDE SEQUENCE [LARGE SCALE GENOMIC DNA]</scope>
    <source>
        <strain evidence="2">FDAARGOS_544</strain>
    </source>
</reference>
<dbReference type="AlphaFoldDB" id="A0A3N8ZT21"/>
<sequence length="39" mass="4485">MLKSIRRHVIERTRSCHITVTAGYYIGGHVVLFLTTRKA</sequence>
<evidence type="ECO:0000313" key="1">
    <source>
        <dbReference type="EMBL" id="RSC14964.1"/>
    </source>
</evidence>